<dbReference type="EMBL" id="CAUM01000060">
    <property type="protein sequence ID" value="CCV05274.1"/>
    <property type="molecule type" value="Genomic_DNA"/>
</dbReference>
<name>M5EKJ1_9HYPH</name>
<organism evidence="1 2">
    <name type="scientific">Mesorhizobium metallidurans STM 2683</name>
    <dbReference type="NCBI Taxonomy" id="1297569"/>
    <lineage>
        <taxon>Bacteria</taxon>
        <taxon>Pseudomonadati</taxon>
        <taxon>Pseudomonadota</taxon>
        <taxon>Alphaproteobacteria</taxon>
        <taxon>Hyphomicrobiales</taxon>
        <taxon>Phyllobacteriaceae</taxon>
        <taxon>Mesorhizobium</taxon>
    </lineage>
</organism>
<gene>
    <name evidence="1" type="ORF">MESS2_1520073</name>
</gene>
<proteinExistence type="predicted"/>
<sequence>METVPRSRISKAGFAKRFCRGLHIIKIEIKIQTRIKERLPNCYVGASGCGCMLQG</sequence>
<dbReference type="Proteomes" id="UP000012062">
    <property type="component" value="Unassembled WGS sequence"/>
</dbReference>
<dbReference type="AlphaFoldDB" id="M5EKJ1"/>
<evidence type="ECO:0000313" key="1">
    <source>
        <dbReference type="EMBL" id="CCV05274.1"/>
    </source>
</evidence>
<keyword evidence="2" id="KW-1185">Reference proteome</keyword>
<evidence type="ECO:0000313" key="2">
    <source>
        <dbReference type="Proteomes" id="UP000012062"/>
    </source>
</evidence>
<dbReference type="STRING" id="1297569.MESS2_1520073"/>
<accession>M5EKJ1</accession>
<comment type="caution">
    <text evidence="1">The sequence shown here is derived from an EMBL/GenBank/DDBJ whole genome shotgun (WGS) entry which is preliminary data.</text>
</comment>
<reference evidence="1 2" key="1">
    <citation type="submission" date="2013-02" db="EMBL/GenBank/DDBJ databases">
        <authorList>
            <person name="Genoscope - CEA"/>
        </authorList>
    </citation>
    <scope>NUCLEOTIDE SEQUENCE [LARGE SCALE GENOMIC DNA]</scope>
    <source>
        <strain evidence="1 2">STM 2683</strain>
    </source>
</reference>
<protein>
    <submittedName>
        <fullName evidence="1">Uncharacterized protein</fullName>
    </submittedName>
</protein>